<dbReference type="GO" id="GO:0008270">
    <property type="term" value="F:zinc ion binding"/>
    <property type="evidence" value="ECO:0007669"/>
    <property type="project" value="InterPro"/>
</dbReference>
<evidence type="ECO:0000256" key="4">
    <source>
        <dbReference type="ARBA" id="ARBA00023163"/>
    </source>
</evidence>
<evidence type="ECO:0000256" key="6">
    <source>
        <dbReference type="SAM" id="MobiDB-lite"/>
    </source>
</evidence>
<dbReference type="Proteomes" id="UP001197093">
    <property type="component" value="Unassembled WGS sequence"/>
</dbReference>
<protein>
    <recommendedName>
        <fullName evidence="7">Xylanolytic transcriptional activator regulatory domain-containing protein</fullName>
    </recommendedName>
</protein>
<keyword evidence="2" id="KW-0805">Transcription regulation</keyword>
<accession>A0AAD4F1E7</accession>
<feature type="domain" description="Xylanolytic transcriptional activator regulatory" evidence="7">
    <location>
        <begin position="310"/>
        <end position="388"/>
    </location>
</feature>
<dbReference type="AlphaFoldDB" id="A0AAD4F1E7"/>
<evidence type="ECO:0000313" key="8">
    <source>
        <dbReference type="EMBL" id="KAG7291291.1"/>
    </source>
</evidence>
<name>A0AAD4F1E7_9PEZI</name>
<keyword evidence="5" id="KW-0539">Nucleus</keyword>
<dbReference type="GO" id="GO:0005634">
    <property type="term" value="C:nucleus"/>
    <property type="evidence" value="ECO:0007669"/>
    <property type="project" value="UniProtKB-SubCell"/>
</dbReference>
<dbReference type="PANTHER" id="PTHR46910:SF37">
    <property type="entry name" value="ZN(II)2CYS6 TRANSCRIPTION FACTOR (EUROFUNG)"/>
    <property type="match status" value="1"/>
</dbReference>
<organism evidence="8 9">
    <name type="scientific">Staphylotrichum longicolle</name>
    <dbReference type="NCBI Taxonomy" id="669026"/>
    <lineage>
        <taxon>Eukaryota</taxon>
        <taxon>Fungi</taxon>
        <taxon>Dikarya</taxon>
        <taxon>Ascomycota</taxon>
        <taxon>Pezizomycotina</taxon>
        <taxon>Sordariomycetes</taxon>
        <taxon>Sordariomycetidae</taxon>
        <taxon>Sordariales</taxon>
        <taxon>Chaetomiaceae</taxon>
        <taxon>Staphylotrichum</taxon>
    </lineage>
</organism>
<feature type="region of interest" description="Disordered" evidence="6">
    <location>
        <begin position="68"/>
        <end position="92"/>
    </location>
</feature>
<dbReference type="GO" id="GO:0006351">
    <property type="term" value="P:DNA-templated transcription"/>
    <property type="evidence" value="ECO:0007669"/>
    <property type="project" value="InterPro"/>
</dbReference>
<dbReference type="InterPro" id="IPR050987">
    <property type="entry name" value="AtrR-like"/>
</dbReference>
<proteinExistence type="predicted"/>
<gene>
    <name evidence="8" type="ORF">NEMBOFW57_001304</name>
</gene>
<dbReference type="PANTHER" id="PTHR46910">
    <property type="entry name" value="TRANSCRIPTION FACTOR PDR1"/>
    <property type="match status" value="1"/>
</dbReference>
<keyword evidence="4" id="KW-0804">Transcription</keyword>
<comment type="caution">
    <text evidence="8">The sequence shown here is derived from an EMBL/GenBank/DDBJ whole genome shotgun (WGS) entry which is preliminary data.</text>
</comment>
<dbReference type="Pfam" id="PF04082">
    <property type="entry name" value="Fungal_trans"/>
    <property type="match status" value="1"/>
</dbReference>
<evidence type="ECO:0000256" key="1">
    <source>
        <dbReference type="ARBA" id="ARBA00004123"/>
    </source>
</evidence>
<keyword evidence="3" id="KW-0238">DNA-binding</keyword>
<evidence type="ECO:0000256" key="2">
    <source>
        <dbReference type="ARBA" id="ARBA00023015"/>
    </source>
</evidence>
<dbReference type="GO" id="GO:0003700">
    <property type="term" value="F:DNA-binding transcription factor activity"/>
    <property type="evidence" value="ECO:0007669"/>
    <property type="project" value="InterPro"/>
</dbReference>
<comment type="subcellular location">
    <subcellularLocation>
        <location evidence="1">Nucleus</location>
    </subcellularLocation>
</comment>
<evidence type="ECO:0000259" key="7">
    <source>
        <dbReference type="SMART" id="SM00906"/>
    </source>
</evidence>
<dbReference type="EMBL" id="JAHCVI010000001">
    <property type="protein sequence ID" value="KAG7291291.1"/>
    <property type="molecule type" value="Genomic_DNA"/>
</dbReference>
<evidence type="ECO:0000256" key="5">
    <source>
        <dbReference type="ARBA" id="ARBA00023242"/>
    </source>
</evidence>
<evidence type="ECO:0000256" key="3">
    <source>
        <dbReference type="ARBA" id="ARBA00023125"/>
    </source>
</evidence>
<evidence type="ECO:0000313" key="9">
    <source>
        <dbReference type="Proteomes" id="UP001197093"/>
    </source>
</evidence>
<dbReference type="GO" id="GO:0003677">
    <property type="term" value="F:DNA binding"/>
    <property type="evidence" value="ECO:0007669"/>
    <property type="project" value="UniProtKB-KW"/>
</dbReference>
<dbReference type="InterPro" id="IPR007219">
    <property type="entry name" value="XnlR_reg_dom"/>
</dbReference>
<keyword evidence="9" id="KW-1185">Reference proteome</keyword>
<reference evidence="8" key="1">
    <citation type="submission" date="2023-02" db="EMBL/GenBank/DDBJ databases">
        <authorList>
            <person name="Palmer J.M."/>
        </authorList>
    </citation>
    <scope>NUCLEOTIDE SEQUENCE</scope>
    <source>
        <strain evidence="8">FW57</strain>
    </source>
</reference>
<dbReference type="CDD" id="cd12148">
    <property type="entry name" value="fungal_TF_MHR"/>
    <property type="match status" value="1"/>
</dbReference>
<sequence>MEIVEPLEPAGKPVETVGAVGAVQVVGAVGAVGAPIPDPAPPVLVFESLPSPSPQALPEQPINWSAPFTPSSAAETNASTYGTPDSGSLVTSPSYQLSDHFADSPIRAESPASVQGPVFGKLHFAGRHLGDISLHNGIPFLSKEGQKWIASRTGESAPLQALSLSAPARPRAHPAFLCPSSVHLSSRMELPERHVVEECLEMFAANPFKRIWPAIDAVLFKQTIEAAYDERAGWCSLESVAARTCIFAFLALLSLHHMYPTSMPSLDSEECAVQAQYLLPQVLHETSIDGLQACFILSLYHFLLGQLQKAAVFHSVACRMMFTLGANTIVVPPLTSVSDKAWRVKNQLRKLFWMIYCNDKEISLRTGQPPSINDDDCDLTLPQGYLDFKYVDDIPEFEHLLLDDTAVPLLPGDVRLDIIKSKTYTLLYSARAIRKSDAELIRDIRHLDDELEAWRLSVPLGFRPSLSLREERPQPDMSEPRKMERIMIHVEYHHLVATIHEATGRCRSWTARQSFVMEGVSSSLELAVEASRSTMIYLRTIVHNLMGEVFWMAVFYPISAIWTIFCNMIHNPLHPLADVDLDILNSAPLLIKEMRLRRLARDEMTHMKMVDDFAAELARLANRAVLKARQEQGVVI</sequence>
<dbReference type="SMART" id="SM00906">
    <property type="entry name" value="Fungal_trans"/>
    <property type="match status" value="1"/>
</dbReference>